<dbReference type="Gene3D" id="3.30.110.170">
    <property type="entry name" value="Protein of unknown function (DUF541), domain 1"/>
    <property type="match status" value="1"/>
</dbReference>
<keyword evidence="2" id="KW-1185">Reference proteome</keyword>
<dbReference type="InterPro" id="IPR052022">
    <property type="entry name" value="26kDa_periplasmic_antigen"/>
</dbReference>
<reference evidence="2" key="1">
    <citation type="journal article" date="2019" name="Int. J. Syst. Evol. Microbiol.">
        <title>The Global Catalogue of Microorganisms (GCM) 10K type strain sequencing project: providing services to taxonomists for standard genome sequencing and annotation.</title>
        <authorList>
            <consortium name="The Broad Institute Genomics Platform"/>
            <consortium name="The Broad Institute Genome Sequencing Center for Infectious Disease"/>
            <person name="Wu L."/>
            <person name="Ma J."/>
        </authorList>
    </citation>
    <scope>NUCLEOTIDE SEQUENCE [LARGE SCALE GENOMIC DNA]</scope>
    <source>
        <strain evidence="2">JCM 17688</strain>
    </source>
</reference>
<dbReference type="EMBL" id="BAABFR010000017">
    <property type="protein sequence ID" value="GAA4388933.1"/>
    <property type="molecule type" value="Genomic_DNA"/>
</dbReference>
<accession>A0ABP8JD19</accession>
<proteinExistence type="predicted"/>
<dbReference type="PANTHER" id="PTHR34387:SF1">
    <property type="entry name" value="PERIPLASMIC IMMUNOGENIC PROTEIN"/>
    <property type="match status" value="1"/>
</dbReference>
<dbReference type="Pfam" id="PF04402">
    <property type="entry name" value="SIMPL"/>
    <property type="match status" value="1"/>
</dbReference>
<evidence type="ECO:0000313" key="1">
    <source>
        <dbReference type="EMBL" id="GAA4388933.1"/>
    </source>
</evidence>
<name>A0ABP8JD19_9ACTN</name>
<comment type="caution">
    <text evidence="1">The sequence shown here is derived from an EMBL/GenBank/DDBJ whole genome shotgun (WGS) entry which is preliminary data.</text>
</comment>
<organism evidence="1 2">
    <name type="scientific">Tsukamurella soli</name>
    <dbReference type="NCBI Taxonomy" id="644556"/>
    <lineage>
        <taxon>Bacteria</taxon>
        <taxon>Bacillati</taxon>
        <taxon>Actinomycetota</taxon>
        <taxon>Actinomycetes</taxon>
        <taxon>Mycobacteriales</taxon>
        <taxon>Tsukamurellaceae</taxon>
        <taxon>Tsukamurella</taxon>
    </lineage>
</organism>
<dbReference type="InterPro" id="IPR007497">
    <property type="entry name" value="SIMPL/DUF541"/>
</dbReference>
<gene>
    <name evidence="1" type="ORF">GCM10023147_15010</name>
</gene>
<protein>
    <submittedName>
        <fullName evidence="1">SIMPL domain-containing protein</fullName>
    </submittedName>
</protein>
<evidence type="ECO:0000313" key="2">
    <source>
        <dbReference type="Proteomes" id="UP001500635"/>
    </source>
</evidence>
<dbReference type="PANTHER" id="PTHR34387">
    <property type="entry name" value="SLR1258 PROTEIN"/>
    <property type="match status" value="1"/>
</dbReference>
<dbReference type="Proteomes" id="UP001500635">
    <property type="component" value="Unassembled WGS sequence"/>
</dbReference>
<dbReference type="Gene3D" id="3.30.70.2970">
    <property type="entry name" value="Protein of unknown function (DUF541), domain 2"/>
    <property type="match status" value="1"/>
</dbReference>
<sequence length="227" mass="22628">MALLTAVPLLACGCSSDGGGSGRQVVTVGVGDAAGTPSALTARLAVQAQAADVSSALTQAGDAARKVIDAVVAAGVTKTDVATSDLQVTPQYASPGIGGGTSTISGYEATESLTVRVQDLTKASKVLGDATTAGGDATRVSSVGFDPIDDPKLQASARDRAFADARSRADQYARLAGAKLGEVLSVSEQPSGSATTPKTFAPRAGAAVPVEPGQQTVRGFCPRPRAR</sequence>